<dbReference type="Pfam" id="PF11974">
    <property type="entry name" value="bMG3"/>
    <property type="match status" value="1"/>
</dbReference>
<accession>A0ABT6DK55</accession>
<dbReference type="SMART" id="SM01359">
    <property type="entry name" value="A2M_N_2"/>
    <property type="match status" value="1"/>
</dbReference>
<evidence type="ECO:0000313" key="4">
    <source>
        <dbReference type="EMBL" id="MDG0817256.1"/>
    </source>
</evidence>
<dbReference type="InterPro" id="IPR001599">
    <property type="entry name" value="Macroglobln_a2"/>
</dbReference>
<dbReference type="Pfam" id="PF01835">
    <property type="entry name" value="MG2"/>
    <property type="match status" value="1"/>
</dbReference>
<feature type="domain" description="Alpha-2-macroglobulin bait region" evidence="2">
    <location>
        <begin position="959"/>
        <end position="1114"/>
    </location>
</feature>
<dbReference type="InterPro" id="IPR011625">
    <property type="entry name" value="A2M_N_BRD"/>
</dbReference>
<name>A0ABT6DK55_9BACT</name>
<keyword evidence="5" id="KW-1185">Reference proteome</keyword>
<dbReference type="EMBL" id="JANRMI010000003">
    <property type="protein sequence ID" value="MDG0817256.1"/>
    <property type="molecule type" value="Genomic_DNA"/>
</dbReference>
<evidence type="ECO:0000256" key="1">
    <source>
        <dbReference type="ARBA" id="ARBA00010556"/>
    </source>
</evidence>
<dbReference type="Pfam" id="PF00207">
    <property type="entry name" value="A2M"/>
    <property type="match status" value="1"/>
</dbReference>
<feature type="domain" description="Alpha-2-macroglobulin" evidence="3">
    <location>
        <begin position="1172"/>
        <end position="1262"/>
    </location>
</feature>
<dbReference type="SMART" id="SM01360">
    <property type="entry name" value="A2M"/>
    <property type="match status" value="1"/>
</dbReference>
<comment type="similarity">
    <text evidence="1">Belongs to the protease inhibitor I39 (alpha-2-macroglobulin) family. Bacterial alpha-2-macroglobulin subfamily.</text>
</comment>
<dbReference type="RefSeq" id="WP_277578731.1">
    <property type="nucleotide sequence ID" value="NZ_JANRMI010000003.1"/>
</dbReference>
<dbReference type="PANTHER" id="PTHR40094">
    <property type="entry name" value="ALPHA-2-MACROGLOBULIN HOMOLOG"/>
    <property type="match status" value="1"/>
</dbReference>
<dbReference type="InterPro" id="IPR002890">
    <property type="entry name" value="MG2"/>
</dbReference>
<proteinExistence type="inferred from homology"/>
<evidence type="ECO:0000313" key="5">
    <source>
        <dbReference type="Proteomes" id="UP001152321"/>
    </source>
</evidence>
<dbReference type="Proteomes" id="UP001152321">
    <property type="component" value="Unassembled WGS sequence"/>
</dbReference>
<gene>
    <name evidence="4" type="ORF">NWE73_12820</name>
</gene>
<dbReference type="Pfam" id="PF17973">
    <property type="entry name" value="bMG10"/>
    <property type="match status" value="1"/>
</dbReference>
<organism evidence="4 5">
    <name type="scientific">Bdellovibrio svalbardensis</name>
    <dbReference type="NCBI Taxonomy" id="2972972"/>
    <lineage>
        <taxon>Bacteria</taxon>
        <taxon>Pseudomonadati</taxon>
        <taxon>Bdellovibrionota</taxon>
        <taxon>Bdellovibrionia</taxon>
        <taxon>Bdellovibrionales</taxon>
        <taxon>Pseudobdellovibrionaceae</taxon>
        <taxon>Bdellovibrio</taxon>
    </lineage>
</organism>
<dbReference type="Pfam" id="PF07703">
    <property type="entry name" value="A2M_BRD"/>
    <property type="match status" value="1"/>
</dbReference>
<dbReference type="InterPro" id="IPR051802">
    <property type="entry name" value="YfhM-like"/>
</dbReference>
<protein>
    <submittedName>
        <fullName evidence="4">MG2 domain-containing protein</fullName>
    </submittedName>
</protein>
<comment type="caution">
    <text evidence="4">The sequence shown here is derived from an EMBL/GenBank/DDBJ whole genome shotgun (WGS) entry which is preliminary data.</text>
</comment>
<dbReference type="PANTHER" id="PTHR40094:SF1">
    <property type="entry name" value="UBIQUITIN DOMAIN-CONTAINING PROTEIN"/>
    <property type="match status" value="1"/>
</dbReference>
<evidence type="ECO:0000259" key="3">
    <source>
        <dbReference type="SMART" id="SM01360"/>
    </source>
</evidence>
<sequence>MLSFLAFIFLSTSYSQEKIQIKNFTPQGTVKSVSQVRIEFAKPMVKLGEFSLEAPAQSACFKEGQGRWVDTRNWVFDFTKPLKGGVLCDVKVHGQSYQFNTGGPHIENTFPRLYQPIDADQNFVVILDSPIRKESLSGAYFVMEGLGDQIPVIQVEGSEAEQVKEAAKHQYQYEKENFDGNWIVIKAKRSFPAGAKVTLVWSKAVQSSSGMSSKEDETFEYTVQEAFKAEFNCNREAPGKPCVPLLPMTISFTAPISVKDVKRMYLESANGKKIAPLLNENDADSDFKSYVEFKGPFPEKVQMKLMIPGDIKDDQGRALTNKGQFPLIVKTGDNPALLKFAANFGIIEADPSAAVAVTLRRVEKNVQTKYAGWTGQWKAANFKDIIQALSDLEREPSGAQPFKSWGNAPLTKIQVNKPLVATDTEVVGIPLKGSGFYVLEMASPLLGQRLLDKKAPYYVRTAALVTKMAVHLKFNQDQIWVWVTDLKTAQSVPGAMVSFYDVKGDRIAQATSDAQGLAHVKLGKSIDSLPRREGSNYYEGFFAVAEKGDDFSFTHSSWDRGVESWRFQRSMGNRLERLVGHAVLDRTLLKPEETMSAKVFLRKPNEAGLSLPDLKEWPTHLNIAHESGLQTFKIPLQWNKKKGTASLKWNIPAGAKLGRWILNLERKDPDLFVSVGDVRVENFRVPLLQVQVQAATSNFIQQPAIPVQISANYFSGGPASKLPMKVRWSVEPSSFNIQDDELQDYSFANGAVKEGLFRSGEEETARPIPQSGSQEITLDKTGGQKVELNKIKYAMAPQRLHVEAEYKDPNGEIQSSVRAFNLWPSSLVLGIKSKSWSATKDKVEFQIAALDLQQRPVKGQAVSISLYTSRYYSHRKRLVGGFYSYDSFQEVKKIGELCKGVTDAKGEFTCVGKSSYAGSVIAVASATDSQGRQAQANVHQWIVSKEEQQWFGPDDNDRADLIPFKKNYEPGETAEFQLRTPFPQARVLVTVERESVLYSEVVEVNSSKPVIRIPIKKEYAPNVVVSAFAIRGRLGDPKPTALVDLGKPAFKLGMSEIKVGWKENTLKVSVSSDKKNYKARDTAKVQVTVTDAQGRPASAGEVALVAVDEGLLELRDNSSWDILTAMMQMHQHLVKTATAQTLVIGKRHFGLKALPIGGDGRGGLRRELFDTLLYWNPNVTLNKDGKATVEVKLNDSTTSFRIVAIAQQKADQFGTGWTSIQSSQDLMILPGIASVARDGDDFNAGFTVRNATNETKEVNVQLVTVPTVPGLSHKKIRLEGGASQEVFWNIKTPSAEKIDYVLTARDAQGKFLDEIKKSQKILPLRQTRIYQSEFGQWPEFKQIAVQEPAGAESGQSSVIVEAASALGDSSSGVKEFWKNYQYTCLEQQISRAVSLNDKALWKKIDEKLGSYIDDRGLLKFFPGGSSNEGSVALTAYVVSLAHEAGFEISDDHEVRLLEALTNYSEGRLRESSASGRVDEVIKKISVFEALSRHRRLNIDLLSTVSFQGSQWPLNTLVEWYEILLWEKKVPGREQKLAEIENLLRNKFYFSSRKMLLKDENLDVMPWLMRDADGASLRLLLAVLNEPQWKTDLPRMIQGSLARQHDGAWMLTTANAWGRLATKKFDEVFQNEKVTGAFKASLDSVEKEAKWSQASVNLELPWKKSEKMVRLEQKGTGKPWITVSAKAALPITKPTFAGFTVEKEISAVEQKVKGQWSVGDTAKIQLKVKSQAPQTWVVIEDPIPAGSTVLTASWATAVERKAELIRFYQAWFPTESQTLEYTVRFNQAGTYKLPASRIEAMYSPDMFAELPESTWQVKE</sequence>
<dbReference type="InterPro" id="IPR021868">
    <property type="entry name" value="Alpha_2_Macroglob_MG3"/>
</dbReference>
<reference evidence="4" key="1">
    <citation type="submission" date="2022-08" db="EMBL/GenBank/DDBJ databases">
        <title>Novel Bdellovibrio Species Isolated from Svalbard: Designation Bdellovibrio svalbardensis.</title>
        <authorList>
            <person name="Mitchell R.J."/>
            <person name="Choi S.Y."/>
        </authorList>
    </citation>
    <scope>NUCLEOTIDE SEQUENCE</scope>
    <source>
        <strain evidence="4">PAP01</strain>
    </source>
</reference>
<dbReference type="InterPro" id="IPR041246">
    <property type="entry name" value="Bact_MG10"/>
</dbReference>
<evidence type="ECO:0000259" key="2">
    <source>
        <dbReference type="SMART" id="SM01359"/>
    </source>
</evidence>